<gene>
    <name evidence="2" type="ORF">FHU10_3292</name>
</gene>
<dbReference type="AlphaFoldDB" id="A0A559T7W7"/>
<reference evidence="2" key="2">
    <citation type="submission" date="2019-08" db="EMBL/GenBank/DDBJ databases">
        <title>Investigation of anaerobic lignin degradation for improved lignocellulosic biofuels.</title>
        <authorList>
            <person name="Deangelis K.PhD."/>
        </authorList>
    </citation>
    <scope>NUCLEOTIDE SEQUENCE [LARGE SCALE GENOMIC DNA]</scope>
    <source>
        <strain evidence="2">128R</strain>
    </source>
</reference>
<sequence>MLYLVGRVITIIAWYIFIWKMGLAILRVNT</sequence>
<proteinExistence type="predicted"/>
<keyword evidence="1" id="KW-1133">Transmembrane helix</keyword>
<keyword evidence="1" id="KW-0812">Transmembrane</keyword>
<reference evidence="2" key="1">
    <citation type="submission" date="2019-06" db="EMBL/GenBank/DDBJ databases">
        <authorList>
            <person name="Deangelis K."/>
            <person name="Huntemann M."/>
            <person name="Clum A."/>
            <person name="Pillay M."/>
            <person name="Palaniappan K."/>
            <person name="Varghese N."/>
            <person name="Mikhailova N."/>
            <person name="Stamatis D."/>
            <person name="Reddy T."/>
            <person name="Daum C."/>
            <person name="Shapiro N."/>
            <person name="Ivanova N."/>
            <person name="Kyrpides N."/>
            <person name="Woyke T."/>
        </authorList>
    </citation>
    <scope>NUCLEOTIDE SEQUENCE [LARGE SCALE GENOMIC DNA]</scope>
    <source>
        <strain evidence="2">128R</strain>
    </source>
</reference>
<organism evidence="2">
    <name type="scientific">Serratia fonticola</name>
    <dbReference type="NCBI Taxonomy" id="47917"/>
    <lineage>
        <taxon>Bacteria</taxon>
        <taxon>Pseudomonadati</taxon>
        <taxon>Pseudomonadota</taxon>
        <taxon>Gammaproteobacteria</taxon>
        <taxon>Enterobacterales</taxon>
        <taxon>Yersiniaceae</taxon>
        <taxon>Serratia</taxon>
    </lineage>
</organism>
<name>A0A559T7W7_SERFO</name>
<accession>A0A559T7W7</accession>
<keyword evidence="1" id="KW-0472">Membrane</keyword>
<protein>
    <submittedName>
        <fullName evidence="2">Uncharacterized protein</fullName>
    </submittedName>
</protein>
<comment type="caution">
    <text evidence="2">The sequence shown here is derived from an EMBL/GenBank/DDBJ whole genome shotgun (WGS) entry which is preliminary data.</text>
</comment>
<dbReference type="EMBL" id="VISQ01000001">
    <property type="protein sequence ID" value="TVZ70701.1"/>
    <property type="molecule type" value="Genomic_DNA"/>
</dbReference>
<feature type="transmembrane region" description="Helical" evidence="1">
    <location>
        <begin position="6"/>
        <end position="26"/>
    </location>
</feature>
<evidence type="ECO:0000256" key="1">
    <source>
        <dbReference type="SAM" id="Phobius"/>
    </source>
</evidence>
<evidence type="ECO:0000313" key="2">
    <source>
        <dbReference type="EMBL" id="TVZ70701.1"/>
    </source>
</evidence>